<organism evidence="2 3">
    <name type="scientific">Saccoglossus kowalevskii</name>
    <name type="common">Acorn worm</name>
    <dbReference type="NCBI Taxonomy" id="10224"/>
    <lineage>
        <taxon>Eukaryota</taxon>
        <taxon>Metazoa</taxon>
        <taxon>Hemichordata</taxon>
        <taxon>Enteropneusta</taxon>
        <taxon>Harrimaniidae</taxon>
        <taxon>Saccoglossus</taxon>
    </lineage>
</organism>
<evidence type="ECO:0000313" key="3">
    <source>
        <dbReference type="RefSeq" id="XP_006822134.1"/>
    </source>
</evidence>
<evidence type="ECO:0000256" key="1">
    <source>
        <dbReference type="SAM" id="MobiDB-lite"/>
    </source>
</evidence>
<accession>A0ABM0MQ43</accession>
<sequence length="91" mass="10173">MTTTGGTGFGGVGHGRSRKAPHADDDEEEDPVETLLDKTGCAKYHYAVQPPSDCEDCMFENKDWRKCQAEVNEFRQCIMKQQTKDTTGKKS</sequence>
<dbReference type="InterPro" id="IPR039870">
    <property type="entry name" value="Coa4-like"/>
</dbReference>
<dbReference type="GeneID" id="102809848"/>
<dbReference type="PANTHER" id="PTHR13639:SF2">
    <property type="entry name" value="CYTOCHROME C OXIDASE ASSEMBLY FACTOR 4 HOMOLOG, MITOCHONDRIAL"/>
    <property type="match status" value="1"/>
</dbReference>
<name>A0ABM0MQ43_SACKO</name>
<keyword evidence="2" id="KW-1185">Reference proteome</keyword>
<feature type="compositionally biased region" description="Gly residues" evidence="1">
    <location>
        <begin position="1"/>
        <end position="14"/>
    </location>
</feature>
<dbReference type="RefSeq" id="XP_006822134.1">
    <property type="nucleotide sequence ID" value="XM_006822071.1"/>
</dbReference>
<dbReference type="PANTHER" id="PTHR13639">
    <property type="entry name" value="CYTOCHROME C OXIDASE ASSEMBLY FACTOR 4 HOMOLOG, MITOCHONDRIAL"/>
    <property type="match status" value="1"/>
</dbReference>
<proteinExistence type="predicted"/>
<dbReference type="Proteomes" id="UP000694865">
    <property type="component" value="Unplaced"/>
</dbReference>
<feature type="region of interest" description="Disordered" evidence="1">
    <location>
        <begin position="1"/>
        <end position="33"/>
    </location>
</feature>
<evidence type="ECO:0000313" key="2">
    <source>
        <dbReference type="Proteomes" id="UP000694865"/>
    </source>
</evidence>
<protein>
    <submittedName>
        <fullName evidence="3">Cytochrome c oxidase assembly factor 4 homolog, mitochondrial-like</fullName>
    </submittedName>
</protein>
<gene>
    <name evidence="3" type="primary">LOC102809848</name>
</gene>
<reference evidence="3" key="1">
    <citation type="submission" date="2025-08" db="UniProtKB">
        <authorList>
            <consortium name="RefSeq"/>
        </authorList>
    </citation>
    <scope>IDENTIFICATION</scope>
    <source>
        <tissue evidence="3">Testes</tissue>
    </source>
</reference>